<evidence type="ECO:0000313" key="3">
    <source>
        <dbReference type="Proteomes" id="UP000621455"/>
    </source>
</evidence>
<feature type="signal peptide" evidence="1">
    <location>
        <begin position="1"/>
        <end position="22"/>
    </location>
</feature>
<gene>
    <name evidence="2" type="ORF">F2P44_06875</name>
</gene>
<feature type="chain" id="PRO_5047307860" description="DUF4252 domain-containing protein" evidence="1">
    <location>
        <begin position="23"/>
        <end position="171"/>
    </location>
</feature>
<comment type="caution">
    <text evidence="2">The sequence shown here is derived from an EMBL/GenBank/DDBJ whole genome shotgun (WGS) entry which is preliminary data.</text>
</comment>
<protein>
    <recommendedName>
        <fullName evidence="4">DUF4252 domain-containing protein</fullName>
    </recommendedName>
</protein>
<evidence type="ECO:0008006" key="4">
    <source>
        <dbReference type="Google" id="ProtNLM"/>
    </source>
</evidence>
<name>A0ABX0N184_9BURK</name>
<dbReference type="Proteomes" id="UP000621455">
    <property type="component" value="Unassembled WGS sequence"/>
</dbReference>
<dbReference type="EMBL" id="WHJG01000005">
    <property type="protein sequence ID" value="NHZ78999.1"/>
    <property type="molecule type" value="Genomic_DNA"/>
</dbReference>
<dbReference type="RefSeq" id="WP_167085979.1">
    <property type="nucleotide sequence ID" value="NZ_WHJG01000005.1"/>
</dbReference>
<sequence>MMLTLKHTILLLTLGCSAAAQAGSTDGLHLAAIAGKTALPYADSVKQLLADNAAHMISCGDYALSLASLSTTDLPRQLTSELALAAVRDKAKHKKLGKILTGFRSETLKRGFDAVLTYEVQGTQLRLYGISGADDVKVVVSSLPLSDASDQKKFNFAACKALASLPVLAAP</sequence>
<evidence type="ECO:0000313" key="2">
    <source>
        <dbReference type="EMBL" id="NHZ78999.1"/>
    </source>
</evidence>
<evidence type="ECO:0000256" key="1">
    <source>
        <dbReference type="SAM" id="SignalP"/>
    </source>
</evidence>
<reference evidence="2 3" key="1">
    <citation type="submission" date="2019-10" db="EMBL/GenBank/DDBJ databases">
        <title>Taxonomy of Antarctic Massilia spp.: description of Massilia rubra sp. nov., Massilia aquatica sp. nov., Massilia mucilaginosa sp. nov., Massilia frigida sp. nov. isolated from streams, lakes and regoliths.</title>
        <authorList>
            <person name="Holochova P."/>
            <person name="Sedlacek I."/>
            <person name="Kralova S."/>
            <person name="Maslanova I."/>
            <person name="Busse H.-J."/>
            <person name="Stankova E."/>
            <person name="Vrbovska V."/>
            <person name="Kovarovic V."/>
            <person name="Bartak M."/>
            <person name="Svec P."/>
            <person name="Pantucek R."/>
        </authorList>
    </citation>
    <scope>NUCLEOTIDE SEQUENCE [LARGE SCALE GENOMIC DNA]</scope>
    <source>
        <strain evidence="2 3">CCM 8695</strain>
    </source>
</reference>
<accession>A0ABX0N184</accession>
<organism evidence="2 3">
    <name type="scientific">Massilia frigida</name>
    <dbReference type="NCBI Taxonomy" id="2609281"/>
    <lineage>
        <taxon>Bacteria</taxon>
        <taxon>Pseudomonadati</taxon>
        <taxon>Pseudomonadota</taxon>
        <taxon>Betaproteobacteria</taxon>
        <taxon>Burkholderiales</taxon>
        <taxon>Oxalobacteraceae</taxon>
        <taxon>Telluria group</taxon>
        <taxon>Massilia</taxon>
    </lineage>
</organism>
<keyword evidence="1" id="KW-0732">Signal</keyword>
<proteinExistence type="predicted"/>
<keyword evidence="3" id="KW-1185">Reference proteome</keyword>